<comment type="function">
    <text evidence="6">Removes the formyl group from the N-terminal Met of newly synthesized proteins. Requires at least a dipeptide for an efficient rate of reaction. N-terminal L-methionine is a prerequisite for activity but the enzyme has broad specificity at other positions.</text>
</comment>
<dbReference type="InterPro" id="IPR023635">
    <property type="entry name" value="Peptide_deformylase"/>
</dbReference>
<dbReference type="InterPro" id="IPR036821">
    <property type="entry name" value="Peptide_deformylase_sf"/>
</dbReference>
<evidence type="ECO:0000256" key="3">
    <source>
        <dbReference type="ARBA" id="ARBA00022801"/>
    </source>
</evidence>
<evidence type="ECO:0000256" key="6">
    <source>
        <dbReference type="HAMAP-Rule" id="MF_00163"/>
    </source>
</evidence>
<comment type="similarity">
    <text evidence="1 6">Belongs to the polypeptide deformylase family.</text>
</comment>
<feature type="binding site" evidence="6">
    <location>
        <position position="159"/>
    </location>
    <ligand>
        <name>Fe cation</name>
        <dbReference type="ChEBI" id="CHEBI:24875"/>
    </ligand>
</feature>
<evidence type="ECO:0000256" key="2">
    <source>
        <dbReference type="ARBA" id="ARBA00022723"/>
    </source>
</evidence>
<sequence>MIVTSDGASGDPPLYPCAMTVHPIRIVGDPVLHNPTTPVERFDEELKALVEDMYDTMAAANGVGLAANQIGVGLRVFVYDCPDDDGVRHRGVVVNPVLSTSEVPEGMPDPDDDYEGCLSVPGETFPTGRASWAKVTGQDLEGAAIEVEGTGFFARCLQHETDHLDGYLYLDRLVGRNQREAKRMLKANKWGVPDLSWDPAVSDDPFA</sequence>
<dbReference type="Proteomes" id="UP001205185">
    <property type="component" value="Unassembled WGS sequence"/>
</dbReference>
<dbReference type="CDD" id="cd00487">
    <property type="entry name" value="Pep_deformylase"/>
    <property type="match status" value="1"/>
</dbReference>
<dbReference type="PIRSF" id="PIRSF004749">
    <property type="entry name" value="Pep_def"/>
    <property type="match status" value="1"/>
</dbReference>
<feature type="binding site" evidence="6">
    <location>
        <position position="117"/>
    </location>
    <ligand>
        <name>Fe cation</name>
        <dbReference type="ChEBI" id="CHEBI:24875"/>
    </ligand>
</feature>
<keyword evidence="3 6" id="KW-0378">Hydrolase</keyword>
<comment type="caution">
    <text evidence="7">The sequence shown here is derived from an EMBL/GenBank/DDBJ whole genome shotgun (WGS) entry which is preliminary data.</text>
</comment>
<name>A0ABT1IGW5_9PSEU</name>
<feature type="active site" evidence="6">
    <location>
        <position position="160"/>
    </location>
</feature>
<protein>
    <recommendedName>
        <fullName evidence="6">Peptide deformylase</fullName>
        <shortName evidence="6">PDF</shortName>
        <ecNumber evidence="6">3.5.1.88</ecNumber>
    </recommendedName>
    <alternativeName>
        <fullName evidence="6">Polypeptide deformylase</fullName>
    </alternativeName>
</protein>
<keyword evidence="4 6" id="KW-0648">Protein biosynthesis</keyword>
<dbReference type="HAMAP" id="MF_00163">
    <property type="entry name" value="Pep_deformylase"/>
    <property type="match status" value="1"/>
</dbReference>
<dbReference type="PANTHER" id="PTHR10458:SF2">
    <property type="entry name" value="PEPTIDE DEFORMYLASE, MITOCHONDRIAL"/>
    <property type="match status" value="1"/>
</dbReference>
<dbReference type="SUPFAM" id="SSF56420">
    <property type="entry name" value="Peptide deformylase"/>
    <property type="match status" value="1"/>
</dbReference>
<dbReference type="Pfam" id="PF01327">
    <property type="entry name" value="Pep_deformylase"/>
    <property type="match status" value="1"/>
</dbReference>
<gene>
    <name evidence="6" type="primary">def</name>
    <name evidence="7" type="ORF">LV75_004400</name>
</gene>
<keyword evidence="8" id="KW-1185">Reference proteome</keyword>
<evidence type="ECO:0000313" key="7">
    <source>
        <dbReference type="EMBL" id="MCP2271886.1"/>
    </source>
</evidence>
<evidence type="ECO:0000256" key="5">
    <source>
        <dbReference type="ARBA" id="ARBA00023004"/>
    </source>
</evidence>
<comment type="cofactor">
    <cofactor evidence="6">
        <name>Fe(2+)</name>
        <dbReference type="ChEBI" id="CHEBI:29033"/>
    </cofactor>
    <text evidence="6">Binds 1 Fe(2+) ion.</text>
</comment>
<reference evidence="7 8" key="1">
    <citation type="submission" date="2022-06" db="EMBL/GenBank/DDBJ databases">
        <title>Genomic Encyclopedia of Archaeal and Bacterial Type Strains, Phase II (KMG-II): from individual species to whole genera.</title>
        <authorList>
            <person name="Goeker M."/>
        </authorList>
    </citation>
    <scope>NUCLEOTIDE SEQUENCE [LARGE SCALE GENOMIC DNA]</scope>
    <source>
        <strain evidence="7 8">DSM 44255</strain>
    </source>
</reference>
<organism evidence="7 8">
    <name type="scientific">Actinokineospora diospyrosa</name>
    <dbReference type="NCBI Taxonomy" id="103728"/>
    <lineage>
        <taxon>Bacteria</taxon>
        <taxon>Bacillati</taxon>
        <taxon>Actinomycetota</taxon>
        <taxon>Actinomycetes</taxon>
        <taxon>Pseudonocardiales</taxon>
        <taxon>Pseudonocardiaceae</taxon>
        <taxon>Actinokineospora</taxon>
    </lineage>
</organism>
<proteinExistence type="inferred from homology"/>
<feature type="binding site" evidence="6">
    <location>
        <position position="163"/>
    </location>
    <ligand>
        <name>Fe cation</name>
        <dbReference type="ChEBI" id="CHEBI:24875"/>
    </ligand>
</feature>
<dbReference type="PANTHER" id="PTHR10458">
    <property type="entry name" value="PEPTIDE DEFORMYLASE"/>
    <property type="match status" value="1"/>
</dbReference>
<dbReference type="Gene3D" id="3.90.45.10">
    <property type="entry name" value="Peptide deformylase"/>
    <property type="match status" value="1"/>
</dbReference>
<evidence type="ECO:0000256" key="1">
    <source>
        <dbReference type="ARBA" id="ARBA00010759"/>
    </source>
</evidence>
<dbReference type="NCBIfam" id="NF009483">
    <property type="entry name" value="PRK12846.1-4"/>
    <property type="match status" value="1"/>
</dbReference>
<evidence type="ECO:0000256" key="4">
    <source>
        <dbReference type="ARBA" id="ARBA00022917"/>
    </source>
</evidence>
<dbReference type="NCBIfam" id="NF001159">
    <property type="entry name" value="PRK00150.1-3"/>
    <property type="match status" value="1"/>
</dbReference>
<dbReference type="EC" id="3.5.1.88" evidence="6"/>
<keyword evidence="5 6" id="KW-0408">Iron</keyword>
<comment type="catalytic activity">
    <reaction evidence="6">
        <text>N-terminal N-formyl-L-methionyl-[peptide] + H2O = N-terminal L-methionyl-[peptide] + formate</text>
        <dbReference type="Rhea" id="RHEA:24420"/>
        <dbReference type="Rhea" id="RHEA-COMP:10639"/>
        <dbReference type="Rhea" id="RHEA-COMP:10640"/>
        <dbReference type="ChEBI" id="CHEBI:15377"/>
        <dbReference type="ChEBI" id="CHEBI:15740"/>
        <dbReference type="ChEBI" id="CHEBI:49298"/>
        <dbReference type="ChEBI" id="CHEBI:64731"/>
        <dbReference type="EC" id="3.5.1.88"/>
    </reaction>
</comment>
<keyword evidence="2 6" id="KW-0479">Metal-binding</keyword>
<dbReference type="PRINTS" id="PR01576">
    <property type="entry name" value="PDEFORMYLASE"/>
</dbReference>
<dbReference type="NCBIfam" id="TIGR00079">
    <property type="entry name" value="pept_deformyl"/>
    <property type="match status" value="1"/>
</dbReference>
<dbReference type="EMBL" id="JAMTCO010000010">
    <property type="protein sequence ID" value="MCP2271886.1"/>
    <property type="molecule type" value="Genomic_DNA"/>
</dbReference>
<accession>A0ABT1IGW5</accession>
<evidence type="ECO:0000313" key="8">
    <source>
        <dbReference type="Proteomes" id="UP001205185"/>
    </source>
</evidence>